<name>A0A7J2TI77_ARCFL</name>
<evidence type="ECO:0000313" key="1">
    <source>
        <dbReference type="EMBL" id="HEH35293.1"/>
    </source>
</evidence>
<dbReference type="InterPro" id="IPR036206">
    <property type="entry name" value="ThiamineP_synth_sf"/>
</dbReference>
<proteinExistence type="predicted"/>
<comment type="caution">
    <text evidence="1">The sequence shown here is derived from an EMBL/GenBank/DDBJ whole genome shotgun (WGS) entry which is preliminary data.</text>
</comment>
<accession>A0A7J2TI77</accession>
<dbReference type="EMBL" id="DSLA01000061">
    <property type="protein sequence ID" value="HEH35293.1"/>
    <property type="molecule type" value="Genomic_DNA"/>
</dbReference>
<protein>
    <submittedName>
        <fullName evidence="1">U32 family peptidase</fullName>
    </submittedName>
</protein>
<organism evidence="1">
    <name type="scientific">Archaeoglobus fulgidus</name>
    <dbReference type="NCBI Taxonomy" id="2234"/>
    <lineage>
        <taxon>Archaea</taxon>
        <taxon>Methanobacteriati</taxon>
        <taxon>Methanobacteriota</taxon>
        <taxon>Archaeoglobi</taxon>
        <taxon>Archaeoglobales</taxon>
        <taxon>Archaeoglobaceae</taxon>
        <taxon>Archaeoglobus</taxon>
    </lineage>
</organism>
<dbReference type="Pfam" id="PF01136">
    <property type="entry name" value="Peptidase_U32"/>
    <property type="match status" value="1"/>
</dbReference>
<sequence>MGKIELLAPGGTLEMVEKVLESGADSVFVGALGLSRRSGYELRHDEVKRAVEIVKNCDRKIYIAMNAEIEKEMIPRLLEKRVADYVAWGCDGLIIKTPEFMKSVAKKYPDLEIVASVGCHIDSEEKLRYYHSMGAKTFVLSTELRRNHEKIRELKKVASQLGMRVEMIVSGTACYRGVGNCNFFRYFRDAFESITLVDSDGFVTEKVFGNPEKGGGCYRPCLYLDDPIVNYLVPSDVLAEIRKEKNLNERFSLAEDIPSLIEIGIDVFKIQGREYPSDLVAGLTKNFRKIIDKSLKSRNPDITQELKEINRLLKELDTRRMIYTGNLRKKLHEKLGIYLKTRSKITPSMS</sequence>
<dbReference type="SUPFAM" id="SSF51391">
    <property type="entry name" value="Thiamin phosphate synthase"/>
    <property type="match status" value="1"/>
</dbReference>
<reference evidence="1" key="1">
    <citation type="journal article" date="2020" name="mSystems">
        <title>Genome- and Community-Level Interaction Insights into Carbon Utilization and Element Cycling Functions of Hydrothermarchaeota in Hydrothermal Sediment.</title>
        <authorList>
            <person name="Zhou Z."/>
            <person name="Liu Y."/>
            <person name="Xu W."/>
            <person name="Pan J."/>
            <person name="Luo Z.H."/>
            <person name="Li M."/>
        </authorList>
    </citation>
    <scope>NUCLEOTIDE SEQUENCE [LARGE SCALE GENOMIC DNA]</scope>
    <source>
        <strain evidence="1">SpSt-26</strain>
    </source>
</reference>
<gene>
    <name evidence="1" type="ORF">ENP88_03910</name>
</gene>
<dbReference type="PANTHER" id="PTHR30217">
    <property type="entry name" value="PEPTIDASE U32 FAMILY"/>
    <property type="match status" value="1"/>
</dbReference>
<dbReference type="InterPro" id="IPR051454">
    <property type="entry name" value="RNA/ubiquinone_mod_enzymes"/>
</dbReference>
<dbReference type="AlphaFoldDB" id="A0A7J2TI77"/>
<dbReference type="InterPro" id="IPR001539">
    <property type="entry name" value="Peptidase_U32"/>
</dbReference>
<dbReference type="PANTHER" id="PTHR30217:SF10">
    <property type="entry name" value="23S RRNA 5-HYDROXYCYTIDINE C2501 SYNTHASE"/>
    <property type="match status" value="1"/>
</dbReference>